<evidence type="ECO:0000256" key="1">
    <source>
        <dbReference type="SAM" id="Coils"/>
    </source>
</evidence>
<dbReference type="Proteomes" id="UP001454036">
    <property type="component" value="Unassembled WGS sequence"/>
</dbReference>
<dbReference type="EMBL" id="BAABME010003033">
    <property type="protein sequence ID" value="GAA0157128.1"/>
    <property type="molecule type" value="Genomic_DNA"/>
</dbReference>
<evidence type="ECO:0000313" key="2">
    <source>
        <dbReference type="EMBL" id="GAA0157128.1"/>
    </source>
</evidence>
<accession>A0AAV3Q3V3</accession>
<feature type="coiled-coil region" evidence="1">
    <location>
        <begin position="284"/>
        <end position="311"/>
    </location>
</feature>
<comment type="caution">
    <text evidence="2">The sequence shown here is derived from an EMBL/GenBank/DDBJ whole genome shotgun (WGS) entry which is preliminary data.</text>
</comment>
<evidence type="ECO:0000313" key="3">
    <source>
        <dbReference type="Proteomes" id="UP001454036"/>
    </source>
</evidence>
<sequence length="312" mass="35081">MIEFVLMSYYLQVRVKLANAKEDVRESAEQQNSSKKMERIRMRGAGQIHPIAWLNVTIFQVACKIARIQATIPLFTSLFTSKHRPYDSSLAAKAGRRLTIVWEYVQRVVDPTKLEVAAMKGKRLPRFSSELVVRKPLAPGATLIHVFLQKRSSTIESSASVCKKAKIEALVVEESGAGKGKEKSKAPTSILFSKAILPLLSKTSTRSKKGKGKATTSGEEFSLNSYTAKYVRAPYILPNDLSIEDGHLWNNRMEAFHVALNANYAYTRREMLKEMSSEKMLEDLDAAQVSLKERDEELNSYKEALSDKEVKC</sequence>
<reference evidence="2 3" key="1">
    <citation type="submission" date="2024-01" db="EMBL/GenBank/DDBJ databases">
        <title>The complete chloroplast genome sequence of Lithospermum erythrorhizon: insights into the phylogenetic relationship among Boraginaceae species and the maternal lineages of purple gromwells.</title>
        <authorList>
            <person name="Okada T."/>
            <person name="Watanabe K."/>
        </authorList>
    </citation>
    <scope>NUCLEOTIDE SEQUENCE [LARGE SCALE GENOMIC DNA]</scope>
</reference>
<keyword evidence="3" id="KW-1185">Reference proteome</keyword>
<dbReference type="AlphaFoldDB" id="A0AAV3Q3V3"/>
<name>A0AAV3Q3V3_LITER</name>
<organism evidence="2 3">
    <name type="scientific">Lithospermum erythrorhizon</name>
    <name type="common">Purple gromwell</name>
    <name type="synonym">Lithospermum officinale var. erythrorhizon</name>
    <dbReference type="NCBI Taxonomy" id="34254"/>
    <lineage>
        <taxon>Eukaryota</taxon>
        <taxon>Viridiplantae</taxon>
        <taxon>Streptophyta</taxon>
        <taxon>Embryophyta</taxon>
        <taxon>Tracheophyta</taxon>
        <taxon>Spermatophyta</taxon>
        <taxon>Magnoliopsida</taxon>
        <taxon>eudicotyledons</taxon>
        <taxon>Gunneridae</taxon>
        <taxon>Pentapetalae</taxon>
        <taxon>asterids</taxon>
        <taxon>lamiids</taxon>
        <taxon>Boraginales</taxon>
        <taxon>Boraginaceae</taxon>
        <taxon>Boraginoideae</taxon>
        <taxon>Lithospermeae</taxon>
        <taxon>Lithospermum</taxon>
    </lineage>
</organism>
<gene>
    <name evidence="2" type="ORF">LIER_14460</name>
</gene>
<keyword evidence="1" id="KW-0175">Coiled coil</keyword>
<proteinExistence type="predicted"/>
<protein>
    <submittedName>
        <fullName evidence="2">Uncharacterized protein</fullName>
    </submittedName>
</protein>